<dbReference type="PANTHER" id="PTHR12829:SF7">
    <property type="entry name" value="N6-ADENOSINE-METHYLTRANSFERASE CATALYTIC SUBUNIT"/>
    <property type="match status" value="1"/>
</dbReference>
<comment type="similarity">
    <text evidence="4">Belongs to the MT-A70-like family.</text>
</comment>
<protein>
    <submittedName>
        <fullName evidence="5">MT-A70 family methyltransferase</fullName>
    </submittedName>
</protein>
<name>A0ABT4VMT7_9HYPH</name>
<evidence type="ECO:0000313" key="5">
    <source>
        <dbReference type="EMBL" id="MDA4845919.1"/>
    </source>
</evidence>
<proteinExistence type="inferred from homology"/>
<keyword evidence="2" id="KW-0808">Transferase</keyword>
<comment type="caution">
    <text evidence="5">The sequence shown here is derived from an EMBL/GenBank/DDBJ whole genome shotgun (WGS) entry which is preliminary data.</text>
</comment>
<evidence type="ECO:0000256" key="2">
    <source>
        <dbReference type="ARBA" id="ARBA00022679"/>
    </source>
</evidence>
<dbReference type="Pfam" id="PF05063">
    <property type="entry name" value="MT-A70"/>
    <property type="match status" value="1"/>
</dbReference>
<reference evidence="5" key="1">
    <citation type="submission" date="2022-11" db="EMBL/GenBank/DDBJ databases">
        <title>Hoeflea poritis sp. nov., isolated from scleractinian coral Porites lutea.</title>
        <authorList>
            <person name="Zhang G."/>
            <person name="Wei Q."/>
            <person name="Cai L."/>
        </authorList>
    </citation>
    <scope>NUCLEOTIDE SEQUENCE</scope>
    <source>
        <strain evidence="5">E7-10</strain>
    </source>
</reference>
<evidence type="ECO:0000256" key="1">
    <source>
        <dbReference type="ARBA" id="ARBA00022603"/>
    </source>
</evidence>
<dbReference type="EMBL" id="JAPJZH010000006">
    <property type="protein sequence ID" value="MDA4845919.1"/>
    <property type="molecule type" value="Genomic_DNA"/>
</dbReference>
<dbReference type="PROSITE" id="PS51143">
    <property type="entry name" value="MT_A70"/>
    <property type="match status" value="1"/>
</dbReference>
<evidence type="ECO:0000256" key="3">
    <source>
        <dbReference type="ARBA" id="ARBA00022691"/>
    </source>
</evidence>
<dbReference type="InterPro" id="IPR007757">
    <property type="entry name" value="MT-A70-like"/>
</dbReference>
<dbReference type="GO" id="GO:0032259">
    <property type="term" value="P:methylation"/>
    <property type="evidence" value="ECO:0007669"/>
    <property type="project" value="UniProtKB-KW"/>
</dbReference>
<gene>
    <name evidence="5" type="ORF">OOZ53_11205</name>
</gene>
<evidence type="ECO:0000313" key="6">
    <source>
        <dbReference type="Proteomes" id="UP001148313"/>
    </source>
</evidence>
<organism evidence="5 6">
    <name type="scientific">Hoeflea poritis</name>
    <dbReference type="NCBI Taxonomy" id="2993659"/>
    <lineage>
        <taxon>Bacteria</taxon>
        <taxon>Pseudomonadati</taxon>
        <taxon>Pseudomonadota</taxon>
        <taxon>Alphaproteobacteria</taxon>
        <taxon>Hyphomicrobiales</taxon>
        <taxon>Rhizobiaceae</taxon>
        <taxon>Hoeflea</taxon>
    </lineage>
</organism>
<dbReference type="PANTHER" id="PTHR12829">
    <property type="entry name" value="N6-ADENOSINE-METHYLTRANSFERASE"/>
    <property type="match status" value="1"/>
</dbReference>
<dbReference type="RefSeq" id="WP_271089626.1">
    <property type="nucleotide sequence ID" value="NZ_JAPJZH010000006.1"/>
</dbReference>
<dbReference type="Proteomes" id="UP001148313">
    <property type="component" value="Unassembled WGS sequence"/>
</dbReference>
<sequence length="204" mass="23473">MFAPLPKGPFDLIAADCAWMFKAWSAKGLGRSPERHYKTLTLDQICALPVKDIAARDCHLMLWITGPLLVQGAHLPVLKAWGFKPSSMAFVWLKVNKKSLQGRFFQPIGPFDFFMGPGHTTRQNAEYVVLGRRGSPRRHSKAVRQQIIEPRREHSRKPDEFYERCEEYAGPDARLCDLFSRTRRPGWSVWGNELEKFKTEDAWA</sequence>
<evidence type="ECO:0000256" key="4">
    <source>
        <dbReference type="PROSITE-ProRule" id="PRU00489"/>
    </source>
</evidence>
<keyword evidence="1 5" id="KW-0489">Methyltransferase</keyword>
<keyword evidence="3" id="KW-0949">S-adenosyl-L-methionine</keyword>
<keyword evidence="6" id="KW-1185">Reference proteome</keyword>
<dbReference type="GO" id="GO:0008168">
    <property type="term" value="F:methyltransferase activity"/>
    <property type="evidence" value="ECO:0007669"/>
    <property type="project" value="UniProtKB-KW"/>
</dbReference>
<accession>A0ABT4VMT7</accession>